<dbReference type="EMBL" id="VSSQ01074800">
    <property type="protein sequence ID" value="MPN25577.1"/>
    <property type="molecule type" value="Genomic_DNA"/>
</dbReference>
<name>A0A645GF84_9ZZZZ</name>
<organism evidence="1">
    <name type="scientific">bioreactor metagenome</name>
    <dbReference type="NCBI Taxonomy" id="1076179"/>
    <lineage>
        <taxon>unclassified sequences</taxon>
        <taxon>metagenomes</taxon>
        <taxon>ecological metagenomes</taxon>
    </lineage>
</organism>
<evidence type="ECO:0000313" key="1">
    <source>
        <dbReference type="EMBL" id="MPN25577.1"/>
    </source>
</evidence>
<gene>
    <name evidence="1" type="ORF">SDC9_172989</name>
</gene>
<accession>A0A645GF84</accession>
<sequence length="54" mass="6248">MDFLIRPIEIGDGKGINELRRMPGVFENILGIPSERVKGNEDFIMNMDSNRHQF</sequence>
<comment type="caution">
    <text evidence="1">The sequence shown here is derived from an EMBL/GenBank/DDBJ whole genome shotgun (WGS) entry which is preliminary data.</text>
</comment>
<proteinExistence type="predicted"/>
<reference evidence="1" key="1">
    <citation type="submission" date="2019-08" db="EMBL/GenBank/DDBJ databases">
        <authorList>
            <person name="Kucharzyk K."/>
            <person name="Murdoch R.W."/>
            <person name="Higgins S."/>
            <person name="Loffler F."/>
        </authorList>
    </citation>
    <scope>NUCLEOTIDE SEQUENCE</scope>
</reference>
<dbReference type="AlphaFoldDB" id="A0A645GF84"/>
<protein>
    <submittedName>
        <fullName evidence="1">Uncharacterized protein</fullName>
    </submittedName>
</protein>